<dbReference type="Proteomes" id="UP001500902">
    <property type="component" value="Unassembled WGS sequence"/>
</dbReference>
<dbReference type="SMART" id="SM00418">
    <property type="entry name" value="HTH_ARSR"/>
    <property type="match status" value="1"/>
</dbReference>
<comment type="caution">
    <text evidence="6">The sequence shown here is derived from an EMBL/GenBank/DDBJ whole genome shotgun (WGS) entry which is preliminary data.</text>
</comment>
<dbReference type="PANTHER" id="PTHR43132:SF8">
    <property type="entry name" value="HTH-TYPE TRANSCRIPTIONAL REGULATOR KMTR"/>
    <property type="match status" value="1"/>
</dbReference>
<dbReference type="InterPro" id="IPR051011">
    <property type="entry name" value="Metal_resp_trans_reg"/>
</dbReference>
<dbReference type="CDD" id="cd00090">
    <property type="entry name" value="HTH_ARSR"/>
    <property type="match status" value="1"/>
</dbReference>
<keyword evidence="1" id="KW-0805">Transcription regulation</keyword>
<dbReference type="InterPro" id="IPR036390">
    <property type="entry name" value="WH_DNA-bd_sf"/>
</dbReference>
<feature type="compositionally biased region" description="Polar residues" evidence="4">
    <location>
        <begin position="361"/>
        <end position="377"/>
    </location>
</feature>
<evidence type="ECO:0000313" key="6">
    <source>
        <dbReference type="EMBL" id="GAA3668457.1"/>
    </source>
</evidence>
<organism evidence="6 7">
    <name type="scientific">Nonomuraea antimicrobica</name>
    <dbReference type="NCBI Taxonomy" id="561173"/>
    <lineage>
        <taxon>Bacteria</taxon>
        <taxon>Bacillati</taxon>
        <taxon>Actinomycetota</taxon>
        <taxon>Actinomycetes</taxon>
        <taxon>Streptosporangiales</taxon>
        <taxon>Streptosporangiaceae</taxon>
        <taxon>Nonomuraea</taxon>
    </lineage>
</organism>
<feature type="region of interest" description="Disordered" evidence="4">
    <location>
        <begin position="352"/>
        <end position="386"/>
    </location>
</feature>
<proteinExistence type="predicted"/>
<dbReference type="Pfam" id="PF13412">
    <property type="entry name" value="HTH_24"/>
    <property type="match status" value="1"/>
</dbReference>
<protein>
    <submittedName>
        <fullName evidence="6">DUF5937 family protein</fullName>
    </submittedName>
</protein>
<dbReference type="InterPro" id="IPR001845">
    <property type="entry name" value="HTH_ArsR_DNA-bd_dom"/>
</dbReference>
<evidence type="ECO:0000313" key="7">
    <source>
        <dbReference type="Proteomes" id="UP001500902"/>
    </source>
</evidence>
<sequence>MTGADMSASVPGHRSERHRLSEKLIQCPSEWEADPMTLDLAFTAHDLANTRFAISPLGEVVASVRVVKNPQAHPLLRPWAERVRRRLQDVDWRLLSDLVPVPTAVIAGFTCTPPATSLPDLDLELATMRAAAGRVRTDLDEIPGPRTKRVQALYDDPEQGLERLAEEVGAYWEAAVAPYWPRLRALLEGEILHRARLLAGGGVQRMLADLDDTVTWQDGTLRIRHRSVSGRRSLRGLGLLLVPCVFVSPRVFSVTTPPYQPTVRYPPRGIATLWERRDLDPPAALAAVLGRTRARLLAELDQPASTRDLAQRSGLSEPGVNQHLTALRKAGLCTAHRTGRYVLYARTATAESLLSSGHPPNASSPQPGRDTPNTPTARQEEPRPSR</sequence>
<dbReference type="PRINTS" id="PR00778">
    <property type="entry name" value="HTHARSR"/>
</dbReference>
<dbReference type="InterPro" id="IPR036388">
    <property type="entry name" value="WH-like_DNA-bd_sf"/>
</dbReference>
<evidence type="ECO:0000256" key="4">
    <source>
        <dbReference type="SAM" id="MobiDB-lite"/>
    </source>
</evidence>
<keyword evidence="2" id="KW-0238">DNA-binding</keyword>
<gene>
    <name evidence="6" type="ORF">GCM10022224_035840</name>
</gene>
<name>A0ABP7BSB9_9ACTN</name>
<dbReference type="PANTHER" id="PTHR43132">
    <property type="entry name" value="ARSENICAL RESISTANCE OPERON REPRESSOR ARSR-RELATED"/>
    <property type="match status" value="1"/>
</dbReference>
<keyword evidence="7" id="KW-1185">Reference proteome</keyword>
<dbReference type="Gene3D" id="1.10.10.10">
    <property type="entry name" value="Winged helix-like DNA-binding domain superfamily/Winged helix DNA-binding domain"/>
    <property type="match status" value="1"/>
</dbReference>
<dbReference type="Pfam" id="PF19361">
    <property type="entry name" value="DUF5937"/>
    <property type="match status" value="1"/>
</dbReference>
<dbReference type="InterPro" id="IPR045981">
    <property type="entry name" value="DUF5937"/>
</dbReference>
<evidence type="ECO:0000256" key="3">
    <source>
        <dbReference type="ARBA" id="ARBA00023163"/>
    </source>
</evidence>
<reference evidence="7" key="1">
    <citation type="journal article" date="2019" name="Int. J. Syst. Evol. Microbiol.">
        <title>The Global Catalogue of Microorganisms (GCM) 10K type strain sequencing project: providing services to taxonomists for standard genome sequencing and annotation.</title>
        <authorList>
            <consortium name="The Broad Institute Genomics Platform"/>
            <consortium name="The Broad Institute Genome Sequencing Center for Infectious Disease"/>
            <person name="Wu L."/>
            <person name="Ma J."/>
        </authorList>
    </citation>
    <scope>NUCLEOTIDE SEQUENCE [LARGE SCALE GENOMIC DNA]</scope>
    <source>
        <strain evidence="7">JCM 16904</strain>
    </source>
</reference>
<evidence type="ECO:0000256" key="2">
    <source>
        <dbReference type="ARBA" id="ARBA00023125"/>
    </source>
</evidence>
<dbReference type="InterPro" id="IPR011991">
    <property type="entry name" value="ArsR-like_HTH"/>
</dbReference>
<accession>A0ABP7BSB9</accession>
<dbReference type="EMBL" id="BAAAZP010000071">
    <property type="protein sequence ID" value="GAA3668457.1"/>
    <property type="molecule type" value="Genomic_DNA"/>
</dbReference>
<evidence type="ECO:0000256" key="1">
    <source>
        <dbReference type="ARBA" id="ARBA00023015"/>
    </source>
</evidence>
<feature type="domain" description="HTH arsR-type" evidence="5">
    <location>
        <begin position="283"/>
        <end position="358"/>
    </location>
</feature>
<keyword evidence="3" id="KW-0804">Transcription</keyword>
<evidence type="ECO:0000259" key="5">
    <source>
        <dbReference type="SMART" id="SM00418"/>
    </source>
</evidence>
<dbReference type="SUPFAM" id="SSF46785">
    <property type="entry name" value="Winged helix' DNA-binding domain"/>
    <property type="match status" value="1"/>
</dbReference>